<dbReference type="PANTHER" id="PTHR23303:SF14">
    <property type="entry name" value="BOS COMPLEX SUBUNIT NOMO1-RELATED"/>
    <property type="match status" value="1"/>
</dbReference>
<feature type="domain" description="NOMO-like N-terminal beta-sandwich" evidence="8">
    <location>
        <begin position="26"/>
        <end position="110"/>
    </location>
</feature>
<dbReference type="InterPro" id="IPR051417">
    <property type="entry name" value="SDr/BOS_complex"/>
</dbReference>
<protein>
    <submittedName>
        <fullName evidence="13">Nodal modulator 3</fullName>
    </submittedName>
</protein>
<dbReference type="InterPro" id="IPR055075">
    <property type="entry name" value="NOMO-like_N"/>
</dbReference>
<keyword evidence="12" id="KW-1185">Reference proteome</keyword>
<feature type="domain" description="NOMO-like ninth beta-sandwich" evidence="9">
    <location>
        <begin position="716"/>
        <end position="786"/>
    </location>
</feature>
<keyword evidence="2" id="KW-0812">Transmembrane</keyword>
<sequence length="1132" mass="126302">MILRIVWLFLALNLWGFCECKVISCGGFIKSFAKIDLTKIQVKLLTTEGNLKYETECNPNNGYFMIPIYNKGVYVFKIFAPHGWIFAPESIRIDVNGIDDVCTKGEDINFSLHGFTVSGKVKSGEEVGPSQFHLGLYSSNGTLVSETVTSAGGDYEFKAPPGEYIVSTVRSEECVERGSVSVQVIDTPVTVKEDIKISGHSVSITVNKEDGSAFANIDVSLTSDVQLQFNELPQHYTRPSITQKDGQWVYTIKTNSDGTTQICLPPGKYSAQPSYKKESVQFSFSPSQAPIVMKSESQKISFRVSGFSTHGKVNVNKLPISGATILVNNSPRTESNEQGSYQLDEIKEGTYAITAKKKHYEFDTVTVELSSSNPVIPDITAKKVEVCGTVEIDGVIPHDSFVEFANEAANKHFQVLLDAEGHFCELVPLGTYTITPSHELPYVTPKAYKADLTASPKLDVRFTQFKANVEAELVCLDECKDLVIELHNTERKLLEIPAKQTFKFSELSPDSYILKLRGGSNLCWENEEIKFTIHSSDVKGLKFKQQGYAVQISSTHPASSKWESESNKAIHGSVELKPGENRFCVPSVGNYKISFASCHEFDVKSPFSLTVPMSSPIALNAQRAKLTASVKVSKVEKDRKLSIQLKNPDGSTTSIENSSIKDSTYLFTFYVDHKHSGNDFELIPQSDTYLFAPETSSFKFNGECDINVASFKAEVGKFITGKISTPLSGVQVKASLKSDPTKILTSETDANGKYSIGPVWNEKDYAIEVEKEGYKFFPQEDGFNFKVVKLSQLKINFLDSQTKKPLPEVLVSLSGANDYRSNNIIDSSGSINYIGLPPGEYFIRPILQEYKFEDNLIAIKIKEGETESVTLFGERYAYSVFGKVIHLAGQPISSVRVDAVSQECGNIQEEDTTDATGLYRIRGLKPECTYRVRPKLEKESIWRAFPQYYEVKTEKADKTDINFKLFGFAESLEVFGTTHFEGVEMPQTLRVTLSKKLETVQEAVLHSPSTVFFFQNMSIDFQDYTVALDPSEISKYKFEAEPVTFNANTSFIAVKLHIRAQRKAADVEVSKSSYFGMALIVLITLAFFNQSKIKPVVEQIVMNVQDLVLANINRNQPTSEQELLRRRRSKRT</sequence>
<dbReference type="PANTHER" id="PTHR23303">
    <property type="entry name" value="CARBOXYPEPTIDASE REGULATORY REGION-CONTAINING"/>
    <property type="match status" value="1"/>
</dbReference>
<dbReference type="Gene3D" id="2.60.40.10">
    <property type="entry name" value="Immunoglobulins"/>
    <property type="match status" value="1"/>
</dbReference>
<evidence type="ECO:0000256" key="4">
    <source>
        <dbReference type="ARBA" id="ARBA00022824"/>
    </source>
</evidence>
<evidence type="ECO:0000256" key="6">
    <source>
        <dbReference type="ARBA" id="ARBA00023136"/>
    </source>
</evidence>
<dbReference type="Pfam" id="PF23141">
    <property type="entry name" value="Ig_NOMO"/>
    <property type="match status" value="1"/>
</dbReference>
<feature type="domain" description="NOMO second beta-sandwich" evidence="10">
    <location>
        <begin position="113"/>
        <end position="197"/>
    </location>
</feature>
<evidence type="ECO:0000256" key="5">
    <source>
        <dbReference type="ARBA" id="ARBA00022989"/>
    </source>
</evidence>
<dbReference type="InterPro" id="IPR055074">
    <property type="entry name" value="NOMO1-3_2nd"/>
</dbReference>
<dbReference type="InterPro" id="IPR013783">
    <property type="entry name" value="Ig-like_fold"/>
</dbReference>
<keyword evidence="4" id="KW-0256">Endoplasmic reticulum</keyword>
<evidence type="ECO:0000259" key="8">
    <source>
        <dbReference type="Pfam" id="PF22898"/>
    </source>
</evidence>
<dbReference type="Pfam" id="PF22898">
    <property type="entry name" value="NOMO1-like_1st"/>
    <property type="match status" value="1"/>
</dbReference>
<evidence type="ECO:0000259" key="11">
    <source>
        <dbReference type="Pfam" id="PF23141"/>
    </source>
</evidence>
<evidence type="ECO:0000259" key="9">
    <source>
        <dbReference type="Pfam" id="PF22902"/>
    </source>
</evidence>
<dbReference type="WBParaSite" id="ACRNAN_Path_1340.g5256.t1">
    <property type="protein sequence ID" value="ACRNAN_Path_1340.g5256.t1"/>
    <property type="gene ID" value="ACRNAN_Path_1340.g5256"/>
</dbReference>
<dbReference type="AlphaFoldDB" id="A0A914BZ50"/>
<keyword evidence="6" id="KW-0472">Membrane</keyword>
<dbReference type="InterPro" id="IPR056319">
    <property type="entry name" value="NOMO_7th"/>
</dbReference>
<dbReference type="SUPFAM" id="SSF49464">
    <property type="entry name" value="Carboxypeptidase regulatory domain-like"/>
    <property type="match status" value="1"/>
</dbReference>
<evidence type="ECO:0000259" key="10">
    <source>
        <dbReference type="Pfam" id="PF22904"/>
    </source>
</evidence>
<evidence type="ECO:0000256" key="2">
    <source>
        <dbReference type="ARBA" id="ARBA00022692"/>
    </source>
</evidence>
<organism evidence="12 13">
    <name type="scientific">Acrobeloides nanus</name>
    <dbReference type="NCBI Taxonomy" id="290746"/>
    <lineage>
        <taxon>Eukaryota</taxon>
        <taxon>Metazoa</taxon>
        <taxon>Ecdysozoa</taxon>
        <taxon>Nematoda</taxon>
        <taxon>Chromadorea</taxon>
        <taxon>Rhabditida</taxon>
        <taxon>Tylenchina</taxon>
        <taxon>Cephalobomorpha</taxon>
        <taxon>Cephaloboidea</taxon>
        <taxon>Cephalobidae</taxon>
        <taxon>Acrobeloides</taxon>
    </lineage>
</organism>
<evidence type="ECO:0000256" key="7">
    <source>
        <dbReference type="SAM" id="SignalP"/>
    </source>
</evidence>
<evidence type="ECO:0000313" key="12">
    <source>
        <dbReference type="Proteomes" id="UP000887540"/>
    </source>
</evidence>
<keyword evidence="3 7" id="KW-0732">Signal</keyword>
<dbReference type="InterPro" id="IPR055073">
    <property type="entry name" value="NOMO1-like_9th"/>
</dbReference>
<evidence type="ECO:0000313" key="13">
    <source>
        <dbReference type="WBParaSite" id="ACRNAN_Path_1340.g5256.t1"/>
    </source>
</evidence>
<proteinExistence type="predicted"/>
<name>A0A914BZ50_9BILA</name>
<dbReference type="Gene3D" id="2.60.40.1120">
    <property type="entry name" value="Carboxypeptidase-like, regulatory domain"/>
    <property type="match status" value="1"/>
</dbReference>
<dbReference type="Pfam" id="PF22902">
    <property type="entry name" value="NOMO1-like_9th"/>
    <property type="match status" value="1"/>
</dbReference>
<evidence type="ECO:0000256" key="3">
    <source>
        <dbReference type="ARBA" id="ARBA00022729"/>
    </source>
</evidence>
<dbReference type="Pfam" id="PF22904">
    <property type="entry name" value="NOMO1-like_2nd"/>
    <property type="match status" value="1"/>
</dbReference>
<dbReference type="InterPro" id="IPR008969">
    <property type="entry name" value="CarboxyPept-like_regulatory"/>
</dbReference>
<keyword evidence="5" id="KW-1133">Transmembrane helix</keyword>
<evidence type="ECO:0000256" key="1">
    <source>
        <dbReference type="ARBA" id="ARBA00004115"/>
    </source>
</evidence>
<feature type="signal peptide" evidence="7">
    <location>
        <begin position="1"/>
        <end position="20"/>
    </location>
</feature>
<reference evidence="13" key="1">
    <citation type="submission" date="2022-11" db="UniProtKB">
        <authorList>
            <consortium name="WormBaseParasite"/>
        </authorList>
    </citation>
    <scope>IDENTIFICATION</scope>
</reference>
<dbReference type="Proteomes" id="UP000887540">
    <property type="component" value="Unplaced"/>
</dbReference>
<dbReference type="GO" id="GO:0005789">
    <property type="term" value="C:endoplasmic reticulum membrane"/>
    <property type="evidence" value="ECO:0007669"/>
    <property type="project" value="UniProtKB-SubCell"/>
</dbReference>
<comment type="subcellular location">
    <subcellularLocation>
        <location evidence="1">Endoplasmic reticulum membrane</location>
        <topology evidence="1">Single-pass type I membrane protein</topology>
    </subcellularLocation>
</comment>
<feature type="domain" description="NOMO seventh transthyretin-like" evidence="11">
    <location>
        <begin position="550"/>
        <end position="622"/>
    </location>
</feature>
<accession>A0A914BZ50</accession>
<feature type="chain" id="PRO_5037023552" evidence="7">
    <location>
        <begin position="21"/>
        <end position="1132"/>
    </location>
</feature>